<gene>
    <name evidence="2" type="ORF">LZC94_27875</name>
</gene>
<dbReference type="InterPro" id="IPR032710">
    <property type="entry name" value="NTF2-like_dom_sf"/>
</dbReference>
<reference evidence="2 3" key="1">
    <citation type="submission" date="2021-12" db="EMBL/GenBank/DDBJ databases">
        <title>Discovery of the Pendulisporaceae a myxobacterial family with distinct sporulation behavior and unique specialized metabolism.</title>
        <authorList>
            <person name="Garcia R."/>
            <person name="Popoff A."/>
            <person name="Bader C.D."/>
            <person name="Loehr J."/>
            <person name="Walesch S."/>
            <person name="Walt C."/>
            <person name="Boldt J."/>
            <person name="Bunk B."/>
            <person name="Haeckl F.J.F.P.J."/>
            <person name="Gunesch A.P."/>
            <person name="Birkelbach J."/>
            <person name="Nuebel U."/>
            <person name="Pietschmann T."/>
            <person name="Bach T."/>
            <person name="Mueller R."/>
        </authorList>
    </citation>
    <scope>NUCLEOTIDE SEQUENCE [LARGE SCALE GENOMIC DNA]</scope>
    <source>
        <strain evidence="2 3">MSr11954</strain>
    </source>
</reference>
<dbReference type="SUPFAM" id="SSF54427">
    <property type="entry name" value="NTF2-like"/>
    <property type="match status" value="1"/>
</dbReference>
<keyword evidence="3" id="KW-1185">Reference proteome</keyword>
<dbReference type="EMBL" id="CP089984">
    <property type="protein sequence ID" value="WXB11665.1"/>
    <property type="molecule type" value="Genomic_DNA"/>
</dbReference>
<dbReference type="Pfam" id="PF20409">
    <property type="entry name" value="SnoaL_5"/>
    <property type="match status" value="1"/>
</dbReference>
<evidence type="ECO:0000259" key="1">
    <source>
        <dbReference type="Pfam" id="PF20409"/>
    </source>
</evidence>
<dbReference type="Gene3D" id="3.10.450.50">
    <property type="match status" value="1"/>
</dbReference>
<organism evidence="2 3">
    <name type="scientific">Pendulispora albinea</name>
    <dbReference type="NCBI Taxonomy" id="2741071"/>
    <lineage>
        <taxon>Bacteria</taxon>
        <taxon>Pseudomonadati</taxon>
        <taxon>Myxococcota</taxon>
        <taxon>Myxococcia</taxon>
        <taxon>Myxococcales</taxon>
        <taxon>Sorangiineae</taxon>
        <taxon>Pendulisporaceae</taxon>
        <taxon>Pendulispora</taxon>
    </lineage>
</organism>
<dbReference type="RefSeq" id="WP_394821286.1">
    <property type="nucleotide sequence ID" value="NZ_CP089984.1"/>
</dbReference>
<feature type="domain" description="SnoaL-like" evidence="1">
    <location>
        <begin position="1"/>
        <end position="117"/>
    </location>
</feature>
<name>A0ABZ2LMW6_9BACT</name>
<protein>
    <submittedName>
        <fullName evidence="2">Nuclear transport factor 2 family protein</fullName>
    </submittedName>
</protein>
<proteinExistence type="predicted"/>
<dbReference type="InterPro" id="IPR046860">
    <property type="entry name" value="SnoaL_5"/>
</dbReference>
<evidence type="ECO:0000313" key="3">
    <source>
        <dbReference type="Proteomes" id="UP001370348"/>
    </source>
</evidence>
<accession>A0ABZ2LMW6</accession>
<evidence type="ECO:0000313" key="2">
    <source>
        <dbReference type="EMBL" id="WXB11665.1"/>
    </source>
</evidence>
<sequence>MNTRDIAIRFTELCRALKLEEAAEEFWSDDVVSIEPPMMGDMARLEGREAVAAKGKWWAENHEVHAFRVEGPFINGDEFAIRFEMDVTPRGKSRVVTTEIALYTVRGGKIVEEKYYYGEG</sequence>
<dbReference type="Proteomes" id="UP001370348">
    <property type="component" value="Chromosome"/>
</dbReference>